<dbReference type="AlphaFoldDB" id="A0A3B0TZM9"/>
<gene>
    <name evidence="1" type="ORF">MNBD_ALPHA09-2045</name>
</gene>
<accession>A0A3B0TZM9</accession>
<name>A0A3B0TZM9_9ZZZZ</name>
<evidence type="ECO:0000313" key="1">
    <source>
        <dbReference type="EMBL" id="VAW12566.1"/>
    </source>
</evidence>
<sequence length="309" mass="34899">MRILFILAAIAGYLYQADIATAQKLGKFEVCSATDKRCQTPGTVGILCLGPNANFRKINRWRDNGDALRVRNGRWEMYFADTAKRKDCARVLIVRASQPGRDQRSQVRFCDGGDRSCQQPGMVGLTCLLSNRAVTRPTVWQYTGDAMRVASDQWMMYYSHNNQTYVCESVVVGQITYRSNAAENRFRVCRGDDNRCQTRSTVVLSCDIEGDGFYRPQNWLYNGRSIRMRNGQWEILYPDRNTYPCQNVVVTTVATGGRAPKAPSPPSRALPSGAVILFDGYRCPKGWSRIGEVRAQRSSVFGMSYCRLE</sequence>
<reference evidence="1" key="1">
    <citation type="submission" date="2018-06" db="EMBL/GenBank/DDBJ databases">
        <authorList>
            <person name="Zhirakovskaya E."/>
        </authorList>
    </citation>
    <scope>NUCLEOTIDE SEQUENCE</scope>
</reference>
<dbReference type="EMBL" id="UOEM01000048">
    <property type="protein sequence ID" value="VAW12566.1"/>
    <property type="molecule type" value="Genomic_DNA"/>
</dbReference>
<protein>
    <submittedName>
        <fullName evidence="1">Uncharacterized protein</fullName>
    </submittedName>
</protein>
<proteinExistence type="predicted"/>
<organism evidence="1">
    <name type="scientific">hydrothermal vent metagenome</name>
    <dbReference type="NCBI Taxonomy" id="652676"/>
    <lineage>
        <taxon>unclassified sequences</taxon>
        <taxon>metagenomes</taxon>
        <taxon>ecological metagenomes</taxon>
    </lineage>
</organism>